<feature type="region of interest" description="Disordered" evidence="8">
    <location>
        <begin position="140"/>
        <end position="170"/>
    </location>
</feature>
<dbReference type="GO" id="GO:0005634">
    <property type="term" value="C:nucleus"/>
    <property type="evidence" value="ECO:0007669"/>
    <property type="project" value="UniProtKB-SubCell"/>
</dbReference>
<dbReference type="SUPFAM" id="SSF51197">
    <property type="entry name" value="Clavaminate synthase-like"/>
    <property type="match status" value="1"/>
</dbReference>
<evidence type="ECO:0000313" key="11">
    <source>
        <dbReference type="Proteomes" id="UP000308549"/>
    </source>
</evidence>
<organism evidence="10 11">
    <name type="scientific">Salinomyces thailandicus</name>
    <dbReference type="NCBI Taxonomy" id="706561"/>
    <lineage>
        <taxon>Eukaryota</taxon>
        <taxon>Fungi</taxon>
        <taxon>Dikarya</taxon>
        <taxon>Ascomycota</taxon>
        <taxon>Pezizomycotina</taxon>
        <taxon>Dothideomycetes</taxon>
        <taxon>Dothideomycetidae</taxon>
        <taxon>Mycosphaerellales</taxon>
        <taxon>Teratosphaeriaceae</taxon>
        <taxon>Salinomyces</taxon>
    </lineage>
</organism>
<dbReference type="Gene3D" id="2.60.120.590">
    <property type="entry name" value="Alpha-ketoglutarate-dependent dioxygenase AlkB-like"/>
    <property type="match status" value="1"/>
</dbReference>
<evidence type="ECO:0000256" key="5">
    <source>
        <dbReference type="ARBA" id="ARBA00023002"/>
    </source>
</evidence>
<accession>A0A4V5N582</accession>
<keyword evidence="5" id="KW-0560">Oxidoreductase</keyword>
<dbReference type="InterPro" id="IPR037151">
    <property type="entry name" value="AlkB-like_sf"/>
</dbReference>
<keyword evidence="11" id="KW-1185">Reference proteome</keyword>
<dbReference type="AlphaFoldDB" id="A0A4V5N582"/>
<evidence type="ECO:0000256" key="4">
    <source>
        <dbReference type="ARBA" id="ARBA00022964"/>
    </source>
</evidence>
<comment type="subcellular location">
    <subcellularLocation>
        <location evidence="1">Nucleus</location>
    </subcellularLocation>
</comment>
<evidence type="ECO:0000259" key="9">
    <source>
        <dbReference type="PROSITE" id="PS51471"/>
    </source>
</evidence>
<dbReference type="PANTHER" id="PTHR46030:SF1">
    <property type="entry name" value="ALPHA-KETOGLUTARATE-DEPENDENT DIOXYGENASE ALKB HOMOLOG 6"/>
    <property type="match status" value="1"/>
</dbReference>
<evidence type="ECO:0000256" key="3">
    <source>
        <dbReference type="ARBA" id="ARBA00022723"/>
    </source>
</evidence>
<evidence type="ECO:0000256" key="7">
    <source>
        <dbReference type="ARBA" id="ARBA00023242"/>
    </source>
</evidence>
<dbReference type="PANTHER" id="PTHR46030">
    <property type="entry name" value="ALPHA-KETOGLUTARATE-DEPENDENT DIOXYGENASE ALKB HOMOLOG 6"/>
    <property type="match status" value="1"/>
</dbReference>
<dbReference type="Pfam" id="PF13532">
    <property type="entry name" value="2OG-FeII_Oxy_2"/>
    <property type="match status" value="1"/>
</dbReference>
<evidence type="ECO:0000256" key="2">
    <source>
        <dbReference type="ARBA" id="ARBA00007879"/>
    </source>
</evidence>
<reference evidence="10 11" key="1">
    <citation type="submission" date="2017-03" db="EMBL/GenBank/DDBJ databases">
        <title>Genomes of endolithic fungi from Antarctica.</title>
        <authorList>
            <person name="Coleine C."/>
            <person name="Masonjones S."/>
            <person name="Stajich J.E."/>
        </authorList>
    </citation>
    <scope>NUCLEOTIDE SEQUENCE [LARGE SCALE GENOMIC DNA]</scope>
    <source>
        <strain evidence="10 11">CCFEE 6315</strain>
    </source>
</reference>
<keyword evidence="7" id="KW-0539">Nucleus</keyword>
<dbReference type="GO" id="GO:0051213">
    <property type="term" value="F:dioxygenase activity"/>
    <property type="evidence" value="ECO:0007669"/>
    <property type="project" value="UniProtKB-KW"/>
</dbReference>
<dbReference type="OrthoDB" id="412814at2759"/>
<evidence type="ECO:0000313" key="10">
    <source>
        <dbReference type="EMBL" id="TKA24409.1"/>
    </source>
</evidence>
<keyword evidence="4" id="KW-0223">Dioxygenase</keyword>
<protein>
    <recommendedName>
        <fullName evidence="9">Fe2OG dioxygenase domain-containing protein</fullName>
    </recommendedName>
</protein>
<keyword evidence="3" id="KW-0479">Metal-binding</keyword>
<evidence type="ECO:0000256" key="6">
    <source>
        <dbReference type="ARBA" id="ARBA00023004"/>
    </source>
</evidence>
<sequence length="251" mass="27973">MDEYLIANAPASMFYIPDFITEAEEQHILQSIPVNKWITLSHRRLQAIPTRLSSTNTLLASPLPPWLVHPILDRFKDLAIFADAPHGVNHCLINEYLPGQGIMPHEDGAAYHPVVATVSLGSTVVLDVTQKASIQDADLDRNPDAQREQEQQQQQQQKQNTSSRILQEPRSLLLTTEPAYTTTLHGIASTREDLDLNPITVANWNLLPASTTQRIEANGGRNLRETRVSLTFRDVRKVSKLGGMVFGKGRA</sequence>
<dbReference type="GO" id="GO:0046872">
    <property type="term" value="F:metal ion binding"/>
    <property type="evidence" value="ECO:0007669"/>
    <property type="project" value="UniProtKB-KW"/>
</dbReference>
<keyword evidence="6" id="KW-0408">Iron</keyword>
<dbReference type="InterPro" id="IPR032862">
    <property type="entry name" value="ALKBH6"/>
</dbReference>
<proteinExistence type="inferred from homology"/>
<dbReference type="PROSITE" id="PS51471">
    <property type="entry name" value="FE2OG_OXY"/>
    <property type="match status" value="1"/>
</dbReference>
<dbReference type="InterPro" id="IPR005123">
    <property type="entry name" value="Oxoglu/Fe-dep_dioxygenase_dom"/>
</dbReference>
<dbReference type="InterPro" id="IPR027450">
    <property type="entry name" value="AlkB-like"/>
</dbReference>
<gene>
    <name evidence="10" type="ORF">B0A50_06729</name>
</gene>
<feature type="domain" description="Fe2OG dioxygenase" evidence="9">
    <location>
        <begin position="87"/>
        <end position="236"/>
    </location>
</feature>
<dbReference type="EMBL" id="NAJL01000044">
    <property type="protein sequence ID" value="TKA24409.1"/>
    <property type="molecule type" value="Genomic_DNA"/>
</dbReference>
<comment type="similarity">
    <text evidence="2">Belongs to the alkB family.</text>
</comment>
<feature type="compositionally biased region" description="Basic and acidic residues" evidence="8">
    <location>
        <begin position="140"/>
        <end position="150"/>
    </location>
</feature>
<dbReference type="Proteomes" id="UP000308549">
    <property type="component" value="Unassembled WGS sequence"/>
</dbReference>
<evidence type="ECO:0000256" key="1">
    <source>
        <dbReference type="ARBA" id="ARBA00004123"/>
    </source>
</evidence>
<name>A0A4V5N582_9PEZI</name>
<evidence type="ECO:0000256" key="8">
    <source>
        <dbReference type="SAM" id="MobiDB-lite"/>
    </source>
</evidence>
<comment type="caution">
    <text evidence="10">The sequence shown here is derived from an EMBL/GenBank/DDBJ whole genome shotgun (WGS) entry which is preliminary data.</text>
</comment>